<keyword evidence="1" id="KW-0732">Signal</keyword>
<feature type="signal peptide" evidence="1">
    <location>
        <begin position="1"/>
        <end position="27"/>
    </location>
</feature>
<reference evidence="3 4" key="1">
    <citation type="submission" date="2022-03" db="EMBL/GenBank/DDBJ databases">
        <title>Pseudonocardia alaer sp. nov., a novel actinomycete isolated from reed forest soil.</title>
        <authorList>
            <person name="Wang L."/>
        </authorList>
    </citation>
    <scope>NUCLEOTIDE SEQUENCE [LARGE SCALE GENOMIC DNA]</scope>
    <source>
        <strain evidence="3 4">Y-16303</strain>
    </source>
</reference>
<evidence type="ECO:0000313" key="4">
    <source>
        <dbReference type="Proteomes" id="UP001299970"/>
    </source>
</evidence>
<sequence>MKIRNIAVALAATAAVGLFTASTAAAAAPARDTPKPTIVLLHGAFEDASAWSGVTQRLQHDGYPVIAPAVGLRGVAADTDQLKGVVDAVKGPKVLVSHSYGGMLVNGLASTPDVKALVYVNAFIPQPGETAGQLSSQFPGSLLGPTTWHAVDSPAGPELYVNADSFREVFAGDVPAATAAVAAAEQRPILATAFADKVTAALPGGLPKYALISTDDKAIPTAAKVFMAKRVGAKITEVAGSHAVAASHPTVVADEIEKAARP</sequence>
<dbReference type="RefSeq" id="WP_241036228.1">
    <property type="nucleotide sequence ID" value="NZ_BAAAJF010000020.1"/>
</dbReference>
<dbReference type="Proteomes" id="UP001299970">
    <property type="component" value="Unassembled WGS sequence"/>
</dbReference>
<proteinExistence type="predicted"/>
<feature type="chain" id="PRO_5046427460" evidence="1">
    <location>
        <begin position="28"/>
        <end position="262"/>
    </location>
</feature>
<dbReference type="InterPro" id="IPR052897">
    <property type="entry name" value="Sec-Metab_Biosynth_Hydrolase"/>
</dbReference>
<dbReference type="InterPro" id="IPR029058">
    <property type="entry name" value="AB_hydrolase_fold"/>
</dbReference>
<dbReference type="InterPro" id="IPR000073">
    <property type="entry name" value="AB_hydrolase_1"/>
</dbReference>
<evidence type="ECO:0000259" key="2">
    <source>
        <dbReference type="Pfam" id="PF12697"/>
    </source>
</evidence>
<dbReference type="Gene3D" id="3.40.50.1820">
    <property type="entry name" value="alpha/beta hydrolase"/>
    <property type="match status" value="1"/>
</dbReference>
<dbReference type="PANTHER" id="PTHR37017">
    <property type="entry name" value="AB HYDROLASE-1 DOMAIN-CONTAINING PROTEIN-RELATED"/>
    <property type="match status" value="1"/>
</dbReference>
<evidence type="ECO:0000313" key="3">
    <source>
        <dbReference type="EMBL" id="MCH6166197.1"/>
    </source>
</evidence>
<gene>
    <name evidence="3" type="ORF">MMF94_10925</name>
</gene>
<keyword evidence="3" id="KW-0378">Hydrolase</keyword>
<feature type="domain" description="AB hydrolase-1" evidence="2">
    <location>
        <begin position="38"/>
        <end position="254"/>
    </location>
</feature>
<dbReference type="PANTHER" id="PTHR37017:SF11">
    <property type="entry name" value="ESTERASE_LIPASE_THIOESTERASE DOMAIN-CONTAINING PROTEIN"/>
    <property type="match status" value="1"/>
</dbReference>
<dbReference type="Pfam" id="PF12697">
    <property type="entry name" value="Abhydrolase_6"/>
    <property type="match status" value="1"/>
</dbReference>
<protein>
    <submittedName>
        <fullName evidence="3">Alpha/beta hydrolase</fullName>
    </submittedName>
</protein>
<evidence type="ECO:0000256" key="1">
    <source>
        <dbReference type="SAM" id="SignalP"/>
    </source>
</evidence>
<keyword evidence="4" id="KW-1185">Reference proteome</keyword>
<dbReference type="EMBL" id="JAKXMK010000008">
    <property type="protein sequence ID" value="MCH6166197.1"/>
    <property type="molecule type" value="Genomic_DNA"/>
</dbReference>
<name>A0ABS9TCE5_9PSEU</name>
<organism evidence="3 4">
    <name type="scientific">Pseudonocardia alaniniphila</name>
    <dbReference type="NCBI Taxonomy" id="75291"/>
    <lineage>
        <taxon>Bacteria</taxon>
        <taxon>Bacillati</taxon>
        <taxon>Actinomycetota</taxon>
        <taxon>Actinomycetes</taxon>
        <taxon>Pseudonocardiales</taxon>
        <taxon>Pseudonocardiaceae</taxon>
        <taxon>Pseudonocardia</taxon>
    </lineage>
</organism>
<dbReference type="SUPFAM" id="SSF53474">
    <property type="entry name" value="alpha/beta-Hydrolases"/>
    <property type="match status" value="1"/>
</dbReference>
<comment type="caution">
    <text evidence="3">The sequence shown here is derived from an EMBL/GenBank/DDBJ whole genome shotgun (WGS) entry which is preliminary data.</text>
</comment>
<dbReference type="GO" id="GO:0016787">
    <property type="term" value="F:hydrolase activity"/>
    <property type="evidence" value="ECO:0007669"/>
    <property type="project" value="UniProtKB-KW"/>
</dbReference>
<accession>A0ABS9TCE5</accession>